<dbReference type="NCBIfam" id="TIGR01901">
    <property type="entry name" value="adhes_NPXG"/>
    <property type="match status" value="1"/>
</dbReference>
<proteinExistence type="predicted"/>
<dbReference type="EMBL" id="JARVLH010000004">
    <property type="protein sequence ID" value="MEX5285432.1"/>
    <property type="molecule type" value="Genomic_DNA"/>
</dbReference>
<dbReference type="Pfam" id="PF05860">
    <property type="entry name" value="TPS"/>
    <property type="match status" value="1"/>
</dbReference>
<name>A0ABV3X768_9FIRM</name>
<evidence type="ECO:0000313" key="4">
    <source>
        <dbReference type="Proteomes" id="UP001559623"/>
    </source>
</evidence>
<feature type="signal peptide" evidence="1">
    <location>
        <begin position="1"/>
        <end position="31"/>
    </location>
</feature>
<evidence type="ECO:0000313" key="3">
    <source>
        <dbReference type="EMBL" id="MEX5285432.1"/>
    </source>
</evidence>
<organism evidence="3 4">
    <name type="scientific">Selenomonas sputigena</name>
    <dbReference type="NCBI Taxonomy" id="69823"/>
    <lineage>
        <taxon>Bacteria</taxon>
        <taxon>Bacillati</taxon>
        <taxon>Bacillota</taxon>
        <taxon>Negativicutes</taxon>
        <taxon>Selenomonadales</taxon>
        <taxon>Selenomonadaceae</taxon>
        <taxon>Selenomonas</taxon>
    </lineage>
</organism>
<sequence length="3726" mass="394332">MRRIGKKDALACQVSLGILAGLLGVASTAHGAPIADGGGPNHDGVRAGGAAISQSGMTTNITSGNPNNVIGWKDFSVKNGESVVFDGGAKTNNYLNVVTGKVTSRIDGSITGGNNVYIANTNGVVFGETANVNVGNLYVTTRAVDVDAIGTAVAGGATLASQESSIINTTAAAAPNTAKAEVVSLVDGAGHSVAANKIVIEGQSVRILNSANITATDVQISASTDTKKFGNSPQNPPPGFVEAARSKGYIHIGSTAGGAAPAHYHGNLAVDGFKLVSTPQELEDMKNDLAGNYMLKNDIDLSATAHTPIGNGATPFTGKFDGMFHEVKNMTLGAGTAADHAGLFGNINGAVIMNVGIKNANLSSLNYGGAVVGKAENSHIFNVYNESTSMIGSTGSSAAKAGGVVGWLKNSTLDTVYNTSNIGKQAGGLVGDLDYSQIMDAYNTGAVQVNTGTNINESWGGYATGQGTTSILRNVYLKNNGAAAAGGNDLSMSVQESYQINGANNKNKLLKGTDEKDAFSATSYRTWDIAADGGENKTWRIFDGHSLPLLTAFMQGTVQAEYAYADFQQAGHAHSGDTASTYTVQAADKQTDGSYVTRAGKKSNDGKSISRVYNADYLKIAKKNGDGSYSAITNVNDADLKLYGADDRSLVHLSQDTAGGGRRNAGSNAAYDGVDGKGGREAMLYGGQHGYDIAGANVTIGKRKVIGSVNNMGKIEREYDGTADASAQFANAIKTGNVSLRTDGLVDGDGAAVNFANNNAVTFRQAWTAASAESPDVGYDKPVYVDGTLVRFTGGEENYEFDASAINALNLKGNITQRTITATLNPATGINKVYDGDVDVKGAAYIPTATNNVLTLTNTVGSDTAANLLDYTDIKGKYRTGDSNANPGTETKQAGAHGVAYSGIKLTGANKHNYKLVDGDGNILYREAVTGEPAAMAGDVVTSGTIWGTGTIAKRKIDPTKFSVTGGADKVYDGTDYTVVDGVTKKITGPAAGASTDTNIIAADANKISFSISAADKKAYYVRGDRTTRTKNVYDAANAADGAQYLSYTLKAHNETTEDILSNYEFDMGGGSVQALAEGSVHTVTGDGKITPRTVYVDLLKKTGIDKEYDKDVNVLAADKQFGTNFGYLATAANANKLVKEDGAADDGAQITATAAVYKKRGSHTEQDHEVYRTGNALTGAVENDGKDVEYKIGLTGDHAATNYILSYTPSGGGATQVTNGGANDTVTMTGTGKITPKKLTLAAPGDVTRSYDTTSNVYAKQLRAAGYETVTNGVLGGDVVKLALGADNAVVGKYYTDNTKATEAENANARPDGSFLPGQTHYTVNYTFTPTLDNGNYEVANTVADGRGKITQYKPTSANFNMDFDDVTKTFDGTTAVSQSAGLSALNITLENGQVVNFLATPNSYTMAGKEYADKHANTDRSGALLTGKQKIDVTYKVKLPGGGAGNYDLSGIGGGDYTLTGDMYSGYTVARKKAAGYIKPKEILATVSKPNVTKTYNRATDVLDEHGQASGGGAIINMPDLVLGNGSNMSEGAYDNVHAGTGKTVTYTLKVSSGYENDYYFVSTSGGASITTLTGQGTITPREIDVEFKPAVKNYDSTSDVKFTGTTPAWGYKLKALNGDADKANTEAFLAADNPTLNTAAGTTLKGHYVDAHGAHQSDAGDYTNLVQYSGIKAALSSGDYTIADSKKGSGTINKRQVNAGDFNLAFAGVTKVYDATKDVKKNGDAAQADGYIDEVSVDLGGTVGKKQFTPGNGYTLVKAEYADPNVTANQGTGNVTYTLKLASGLLKNYSFADLNNAAGQAAGYSYDSANNTVTRTLGVGTITKRPVYALTNGNVSKTYDAATTVLGADKSVLTGDGLLKLGNKRSDGTIVQDAGLVEINGTKYGTNVSTAKYADKNYGEGTKTVNYTLKIDPTYASNYEFFDARTGAAVNPDASNNYIISTNTNTIKKAALTVRQDPGSPVSKSYDGGVTVEDGDGRLLLDNGLTDENGQQDDVSLNPYPAGAIPPANAYTLTYNSPNVTNAATAKNNVTYKHLQLTGADAGNYYLTDASGAALASDVAAGYFTMTGDGAITPLRVTNQNLVFAFNSITKEYDRNANVGGTDNEATWRTYINDIYIKKADGSRLIDLNNDIDKVTKAEYQAGGGSRAKDAATGKKVLFNVKFKDEMLQNLEFDNSIYTPDAQGNHMLADKTYDRYTTGDITKKLLTATLDQPTNLRKVYDGTKDADKENLKIAGKLDGDSLEYGKTALYDDANASVNPGAAATNSRVITYTSTLSGTDAVNYAFDAAGANTKTLTATGDIEKRKVYARVNQDVRKKYDGTRDVKINGAVPATGDAYVTFGKSSNAAEAATTGMVTGYGTNDTTAAYLTSDAGTNKQVDYTLAIGGDDGNGHNFRDNYVIYDANRPTVEVTTLSTYTNIIDKAALMLNAAYADKQYDGTRTVKNLGTLLTLTGAPTGIGIQTGYAGTYLDENVNDKGVDYSNVRLSGTGASNYTLSYDGNDLTPDANGNYSFHGDGRITKRVIDGDANLKVGFTGAPISKVYDGTAKVNGDAARFVNSVYVEYTEGGTTKRVAMTQKVDSASYKDTVGRPGSGKNAAGEKDVTFKFTLDDKNFNLANLTGVTTETAADGTTTRHYTRDYDRDPSGKALGEIKKRNVLLTVNHVEKIYDGTNAVRDGHYDADGTEHANVFADVTKTLVLEKAARNDNGELLMEHGLVESDGAVLDVANVNAHYEDTNPGDAADANRSLTGRDASGYKKVAYTVRLKGDTTVTDPNENYTFVNSSGTDITELDAGTGKKDRVVGTGDIWRKKLTAVVTPGANKVYDQNANVTDATAQSHLYLVGQTNGENVQFDNTSFDTAHNNNAVRAYYGTKNENGSFTQNPHVNRDADGTVLDRDVQYRNLQPAFNDLKTRNNAAKNYFVQEQEVFGTGKITPLAVTANDVRRIWRGSSFSKTYDGTTEAMIGGKTMNAENKDDFKRKLDLILGLSTGEQITLDYTMYGEDKADAKELRPHYDDKNVKNSDGVTTDKDMIYTLKGLKSLKELVKNNQNVDYDYSALATAFGDGTQVHLKDPGSETPNNTAAMITPKKVEVAAPYISKTYDATVNIPAGAVAGWTQADLVADEETRTMMAKDKVTVEVDATGSKFLAADGVTENADASADPGETVNGKRVKYQINLQSTAVNPAVETGNYEFSTGGNTVVGKGDIMRRMVHVVADDTKEPVDKMFDGDDYVRNADGTLFKRKFKLEDAVSGDTGILAPDAGRVNLANDEAEGHFASPTGKYGSKDVERDASGNVINKDVVYKGFTLGGTASNNYIVAEAKDGYKDPKQAKITPREIDLSLKNPNVTKEYDGTTVVKDNAAGNFFTDNIDKTDHNPVYNTLTLPTLNQESAKYMDDENAGPNKRVEYKLNWTDGNYTFKGDHVTASSLPDANGVYKVSITTDTAAITKRKVDVTAAKARKTYDATTKVNDAWNKLTFNHYDGVGPALIDKDKKALEGALTGSYNDKDAGTGKNVTYTFKSDADVMKNYEFANSGTSTYGNTVTGEGTIDRRHLQVVSDSKLVTAGRGAANFTGRIKDGVNPGAARPDELDDEINRLNDGRFSYGPAGDVDYMVPGRYDIHGWYMNAGSRTLAAGNYGDNFILDEVPGTLAVAPMGDDGVDRRFRPDDIAYTRASYDDDEDMKYYREADASVEYSGKGINLAGVGNFTGMGFNPTIDADDIRGLA</sequence>
<keyword evidence="4" id="KW-1185">Reference proteome</keyword>
<dbReference type="Pfam" id="PF18657">
    <property type="entry name" value="YDG"/>
    <property type="match status" value="2"/>
</dbReference>
<evidence type="ECO:0000259" key="2">
    <source>
        <dbReference type="SMART" id="SM00912"/>
    </source>
</evidence>
<dbReference type="SMART" id="SM00912">
    <property type="entry name" value="Haemagg_act"/>
    <property type="match status" value="1"/>
</dbReference>
<dbReference type="RefSeq" id="WP_368847166.1">
    <property type="nucleotide sequence ID" value="NZ_CP194411.1"/>
</dbReference>
<feature type="chain" id="PRO_5046161503" evidence="1">
    <location>
        <begin position="32"/>
        <end position="3726"/>
    </location>
</feature>
<dbReference type="InterPro" id="IPR008638">
    <property type="entry name" value="FhaB/CdiA-like_TPS"/>
</dbReference>
<protein>
    <submittedName>
        <fullName evidence="3">YDG domain-containing protein</fullName>
    </submittedName>
</protein>
<comment type="caution">
    <text evidence="3">The sequence shown here is derived from an EMBL/GenBank/DDBJ whole genome shotgun (WGS) entry which is preliminary data.</text>
</comment>
<feature type="domain" description="Filamentous haemagglutinin FhaB/tRNA nuclease CdiA-like TPS" evidence="2">
    <location>
        <begin position="29"/>
        <end position="148"/>
    </location>
</feature>
<dbReference type="Proteomes" id="UP001559623">
    <property type="component" value="Unassembled WGS sequence"/>
</dbReference>
<reference evidence="3 4" key="1">
    <citation type="submission" date="2023-04" db="EMBL/GenBank/DDBJ databases">
        <title>Genome Sequence of Selenomonas sputigena ATCC 33150.</title>
        <authorList>
            <person name="Miller D.P."/>
            <person name="Anvari S."/>
            <person name="Polson S.W."/>
            <person name="Macdonald M."/>
            <person name="Mcdowell J.V."/>
        </authorList>
    </citation>
    <scope>NUCLEOTIDE SEQUENCE [LARGE SCALE GENOMIC DNA]</scope>
    <source>
        <strain evidence="3 4">ATCC 33150</strain>
    </source>
</reference>
<accession>A0ABV3X768</accession>
<keyword evidence="1" id="KW-0732">Signal</keyword>
<dbReference type="Gene3D" id="2.160.20.10">
    <property type="entry name" value="Single-stranded right-handed beta-helix, Pectin lyase-like"/>
    <property type="match status" value="1"/>
</dbReference>
<dbReference type="InterPro" id="IPR041248">
    <property type="entry name" value="YDG"/>
</dbReference>
<dbReference type="InterPro" id="IPR012334">
    <property type="entry name" value="Pectin_lyas_fold"/>
</dbReference>
<evidence type="ECO:0000256" key="1">
    <source>
        <dbReference type="SAM" id="SignalP"/>
    </source>
</evidence>
<gene>
    <name evidence="3" type="ORF">QCO44_07250</name>
</gene>